<sequence>MCQHDSLAKNSDGFVLWCNECRVYNLYFKNIVMTLDERGLYQFKENIATCYAENLNSSKDRNRRTILFDTQVNGMRFCFSTNDVGSLLSLMQEAELSYYELKYILG</sequence>
<protein>
    <submittedName>
        <fullName evidence="1">Uncharacterized protein</fullName>
    </submittedName>
</protein>
<dbReference type="Proteomes" id="UP001060919">
    <property type="component" value="Chromosome"/>
</dbReference>
<name>A0A915VJY0_9BACT</name>
<dbReference type="RefSeq" id="WP_319993636.1">
    <property type="nucleotide sequence ID" value="NZ_AP026867.1"/>
</dbReference>
<dbReference type="EMBL" id="AP026867">
    <property type="protein sequence ID" value="BDS09412.1"/>
    <property type="molecule type" value="Genomic_DNA"/>
</dbReference>
<dbReference type="Pfam" id="PF20391">
    <property type="entry name" value="DUF6686"/>
    <property type="match status" value="1"/>
</dbReference>
<reference evidence="1" key="1">
    <citation type="submission" date="2022-09" db="EMBL/GenBank/DDBJ databases">
        <title>Aureispira anguillicida sp. nov., isolated from Leptocephalus of Japanese eel Anguilla japonica.</title>
        <authorList>
            <person name="Yuasa K."/>
            <person name="Mekata T."/>
            <person name="Ikunari K."/>
        </authorList>
    </citation>
    <scope>NUCLEOTIDE SEQUENCE</scope>
    <source>
        <strain evidence="1">EL160426</strain>
    </source>
</reference>
<dbReference type="AlphaFoldDB" id="A0A915VJY0"/>
<accession>A0A915VJY0</accession>
<proteinExistence type="predicted"/>
<evidence type="ECO:0000313" key="2">
    <source>
        <dbReference type="Proteomes" id="UP001060919"/>
    </source>
</evidence>
<dbReference type="KEGG" id="aup:AsAng_0001100"/>
<gene>
    <name evidence="1" type="ORF">AsAng_0001100</name>
</gene>
<organism evidence="1 2">
    <name type="scientific">Aureispira anguillae</name>
    <dbReference type="NCBI Taxonomy" id="2864201"/>
    <lineage>
        <taxon>Bacteria</taxon>
        <taxon>Pseudomonadati</taxon>
        <taxon>Bacteroidota</taxon>
        <taxon>Saprospiria</taxon>
        <taxon>Saprospirales</taxon>
        <taxon>Saprospiraceae</taxon>
        <taxon>Aureispira</taxon>
    </lineage>
</organism>
<evidence type="ECO:0000313" key="1">
    <source>
        <dbReference type="EMBL" id="BDS09412.1"/>
    </source>
</evidence>
<keyword evidence="2" id="KW-1185">Reference proteome</keyword>
<dbReference type="InterPro" id="IPR046508">
    <property type="entry name" value="DUF6686"/>
</dbReference>